<dbReference type="GO" id="GO:0005739">
    <property type="term" value="C:mitochondrion"/>
    <property type="evidence" value="ECO:0007669"/>
    <property type="project" value="TreeGrafter"/>
</dbReference>
<dbReference type="GO" id="GO:0005506">
    <property type="term" value="F:iron ion binding"/>
    <property type="evidence" value="ECO:0007669"/>
    <property type="project" value="InterPro"/>
</dbReference>
<evidence type="ECO:0000256" key="1">
    <source>
        <dbReference type="ARBA" id="ARBA00002600"/>
    </source>
</evidence>
<dbReference type="GO" id="GO:0051536">
    <property type="term" value="F:iron-sulfur cluster binding"/>
    <property type="evidence" value="ECO:0007669"/>
    <property type="project" value="InterPro"/>
</dbReference>
<dbReference type="PANTHER" id="PTHR11178">
    <property type="entry name" value="IRON-SULFUR CLUSTER SCAFFOLD PROTEIN NFU-RELATED"/>
    <property type="match status" value="1"/>
</dbReference>
<evidence type="ECO:0000256" key="8">
    <source>
        <dbReference type="SAM" id="Phobius"/>
    </source>
</evidence>
<evidence type="ECO:0000256" key="3">
    <source>
        <dbReference type="ARBA" id="ARBA00006420"/>
    </source>
</evidence>
<keyword evidence="8" id="KW-0812">Transmembrane</keyword>
<dbReference type="Gene3D" id="3.30.300.130">
    <property type="entry name" value="Fe-S cluster assembly (FSCA)"/>
    <property type="match status" value="1"/>
</dbReference>
<keyword evidence="8" id="KW-0472">Membrane</keyword>
<dbReference type="SUPFAM" id="SSF54373">
    <property type="entry name" value="FAD-linked reductases, C-terminal domain"/>
    <property type="match status" value="1"/>
</dbReference>
<dbReference type="EMBL" id="JQFK01000027">
    <property type="protein sequence ID" value="KGK37909.1"/>
    <property type="molecule type" value="Genomic_DNA"/>
</dbReference>
<accession>A0A099P0X8</accession>
<comment type="similarity">
    <text evidence="4">Belongs to the protoporphyrinogen/coproporphyrinogen oxidase family. Protoporphyrinogen oxidase subfamily.</text>
</comment>
<dbReference type="Gene3D" id="3.30.1370.70">
    <property type="entry name" value="Scaffold protein Nfu/NifU, N-terminal domain"/>
    <property type="match status" value="1"/>
</dbReference>
<dbReference type="VEuPathDB" id="FungiDB:C5L36_0D05140"/>
<evidence type="ECO:0000256" key="4">
    <source>
        <dbReference type="ARBA" id="ARBA00010551"/>
    </source>
</evidence>
<dbReference type="InterPro" id="IPR036188">
    <property type="entry name" value="FAD/NAD-bd_sf"/>
</dbReference>
<dbReference type="InterPro" id="IPR034904">
    <property type="entry name" value="FSCA_dom_sf"/>
</dbReference>
<comment type="catalytic activity">
    <reaction evidence="7">
        <text>protoporphyrinogen IX + 3 O2 = protoporphyrin IX + 3 H2O2</text>
        <dbReference type="Rhea" id="RHEA:25576"/>
        <dbReference type="ChEBI" id="CHEBI:15379"/>
        <dbReference type="ChEBI" id="CHEBI:16240"/>
        <dbReference type="ChEBI" id="CHEBI:57306"/>
        <dbReference type="ChEBI" id="CHEBI:57307"/>
        <dbReference type="EC" id="1.3.3.4"/>
    </reaction>
</comment>
<dbReference type="UniPathway" id="UPA00251">
    <property type="reaction ID" value="UER00324"/>
</dbReference>
<dbReference type="GO" id="GO:0004729">
    <property type="term" value="F:oxygen-dependent protoporphyrinogen oxidase activity"/>
    <property type="evidence" value="ECO:0007669"/>
    <property type="project" value="UniProtKB-EC"/>
</dbReference>
<dbReference type="InterPro" id="IPR002937">
    <property type="entry name" value="Amino_oxidase"/>
</dbReference>
<dbReference type="SUPFAM" id="SSF110836">
    <property type="entry name" value="Hypothetical protein SAV1430"/>
    <property type="match status" value="1"/>
</dbReference>
<gene>
    <name evidence="10" type="ORF">JL09_g2953</name>
</gene>
<dbReference type="Pfam" id="PF01106">
    <property type="entry name" value="NifU"/>
    <property type="match status" value="1"/>
</dbReference>
<dbReference type="AlphaFoldDB" id="A0A099P0X8"/>
<dbReference type="VEuPathDB" id="FungiDB:C5L36_0D05150"/>
<dbReference type="InterPro" id="IPR004572">
    <property type="entry name" value="Protoporphyrinogen_oxidase"/>
</dbReference>
<dbReference type="Pfam" id="PF08712">
    <property type="entry name" value="Nfu_N"/>
    <property type="match status" value="1"/>
</dbReference>
<dbReference type="InterPro" id="IPR014824">
    <property type="entry name" value="Nfu/NifU_N"/>
</dbReference>
<organism evidence="10 11">
    <name type="scientific">Pichia kudriavzevii</name>
    <name type="common">Yeast</name>
    <name type="synonym">Issatchenkia orientalis</name>
    <dbReference type="NCBI Taxonomy" id="4909"/>
    <lineage>
        <taxon>Eukaryota</taxon>
        <taxon>Fungi</taxon>
        <taxon>Dikarya</taxon>
        <taxon>Ascomycota</taxon>
        <taxon>Saccharomycotina</taxon>
        <taxon>Pichiomycetes</taxon>
        <taxon>Pichiales</taxon>
        <taxon>Pichiaceae</taxon>
        <taxon>Pichia</taxon>
    </lineage>
</organism>
<dbReference type="SUPFAM" id="SSF51905">
    <property type="entry name" value="FAD/NAD(P)-binding domain"/>
    <property type="match status" value="1"/>
</dbReference>
<evidence type="ECO:0000256" key="7">
    <source>
        <dbReference type="ARBA" id="ARBA00047554"/>
    </source>
</evidence>
<protein>
    <recommendedName>
        <fullName evidence="5">protoporphyrinogen oxidase</fullName>
        <ecNumber evidence="5">1.3.3.4</ecNumber>
    </recommendedName>
</protein>
<feature type="transmembrane region" description="Helical" evidence="8">
    <location>
        <begin position="12"/>
        <end position="29"/>
    </location>
</feature>
<name>A0A099P0X8_PICKU</name>
<dbReference type="SMART" id="SM00932">
    <property type="entry name" value="Nfu_N"/>
    <property type="match status" value="1"/>
</dbReference>
<comment type="pathway">
    <text evidence="2">Porphyrin-containing compound metabolism; protoporphyrin-IX biosynthesis; protoporphyrin-IX from protoporphyrinogen-IX: step 1/1.</text>
</comment>
<comment type="similarity">
    <text evidence="3">Belongs to the NifU family.</text>
</comment>
<dbReference type="InterPro" id="IPR001075">
    <property type="entry name" value="NIF_FeS_clus_asmbl_NifU_C"/>
</dbReference>
<dbReference type="Proteomes" id="UP000029867">
    <property type="component" value="Unassembled WGS sequence"/>
</dbReference>
<dbReference type="eggNOG" id="KOG2358">
    <property type="taxonomic scope" value="Eukaryota"/>
</dbReference>
<dbReference type="NCBIfam" id="TIGR00562">
    <property type="entry name" value="proto_IX_ox"/>
    <property type="match status" value="1"/>
</dbReference>
<dbReference type="PANTHER" id="PTHR11178:SF1">
    <property type="entry name" value="NFU1 IRON-SULFUR CLUSTER SCAFFOLD HOMOLOG, MITOCHONDRIAL"/>
    <property type="match status" value="1"/>
</dbReference>
<comment type="function">
    <text evidence="1">Catalyzes the 6-electron oxidation of protoporphyrinogen-IX to form protoporphyrin-IX.</text>
</comment>
<dbReference type="EC" id="1.3.3.4" evidence="5"/>
<comment type="caution">
    <text evidence="10">The sequence shown here is derived from an EMBL/GenBank/DDBJ whole genome shotgun (WGS) entry which is preliminary data.</text>
</comment>
<evidence type="ECO:0000256" key="5">
    <source>
        <dbReference type="ARBA" id="ARBA00012867"/>
    </source>
</evidence>
<dbReference type="Gene3D" id="3.50.50.60">
    <property type="entry name" value="FAD/NAD(P)-binding domain"/>
    <property type="match status" value="1"/>
</dbReference>
<keyword evidence="8" id="KW-1133">Transmembrane helix</keyword>
<dbReference type="HOGENOM" id="CLU_009629_1_2_1"/>
<dbReference type="Pfam" id="PF01593">
    <property type="entry name" value="Amino_oxidase"/>
    <property type="match status" value="1"/>
</dbReference>
<dbReference type="eggNOG" id="KOG1276">
    <property type="taxonomic scope" value="Eukaryota"/>
</dbReference>
<sequence>MSVSKLVQNAKVSVIGAGISGLSFSYFLGKLRPDVKITIFEKQTRVGGYINTAQANEETIKRTKLKSGRALKMEKGPRTLRGVSPGTLIIVDLLEKMGLLNELRGVHVRSEANKKYLKIGGHNGGELLEVPGPGCSISTMTSFFTSPLGRILIFSILRNLAFKPDGKQLDKMSVEEFLDRQFGKEFSSNILSALMYGIYAADVSDLNVSCVLPALVNMEKESGSVIKSMFKRLKYPKKTGIDHDVKEYIDNFGTKLNLEKMAAFLKKFPMLALTNGLSVLTDGLKDNMPPNVEIITGSGVQRIKEQDGKMIVVADKEYQFDHVRSTIDATSLGQMVEDKSSALLNQFQYTSVIVTNVLIPQAEAKNVKGFGFLVPKAQLNPQTRVMGVIFDSDVEEHSSPLFQGSIPRPLQVEGDGNIQEAINAIVSKPNILPENEKFTKLTFMSNIPRSGTYVVPSPAHMHAIVRSTLEDLLGSPSNLAFAIESGNLESSIPLYDRHYPERRELTLQNIEKTYKGKLSLGGWSFAQDQTAYILMIMYRPKLLFTRIVGRRFLTLQTLDTPSENALKFIAKDARFLPEGLSQAIDIETIGEANDISPLASSLYKINGVKSIMVGPDFITVNKVDDSLSNNPELHWNCLKPKIQQAICEFADSKKPFINSNWMENYQKQLDAINENDDDIVFEIKELLNTRIRPALQDDGGDVHFRSFDESTGTVYVKLRGACKSCSLSEDTLKSGIESMLQHYVPEVEHVKAVLDPEEEIAIAEFEKLENKLKQEKASSK</sequence>
<dbReference type="GO" id="GO:0016226">
    <property type="term" value="P:iron-sulfur cluster assembly"/>
    <property type="evidence" value="ECO:0007669"/>
    <property type="project" value="InterPro"/>
</dbReference>
<proteinExistence type="inferred from homology"/>
<dbReference type="SUPFAM" id="SSF117916">
    <property type="entry name" value="Fe-S cluster assembly (FSCA) domain-like"/>
    <property type="match status" value="1"/>
</dbReference>
<dbReference type="InterPro" id="IPR036498">
    <property type="entry name" value="Nfu/NifU_N_sf"/>
</dbReference>
<evidence type="ECO:0000259" key="9">
    <source>
        <dbReference type="SMART" id="SM00932"/>
    </source>
</evidence>
<dbReference type="GO" id="GO:0006782">
    <property type="term" value="P:protoporphyrinogen IX biosynthetic process"/>
    <property type="evidence" value="ECO:0007669"/>
    <property type="project" value="UniProtKB-UniPathway"/>
</dbReference>
<evidence type="ECO:0000313" key="11">
    <source>
        <dbReference type="Proteomes" id="UP000029867"/>
    </source>
</evidence>
<feature type="domain" description="Scaffold protein Nfu/NifU N-terminal" evidence="9">
    <location>
        <begin position="555"/>
        <end position="653"/>
    </location>
</feature>
<evidence type="ECO:0000313" key="10">
    <source>
        <dbReference type="EMBL" id="KGK37909.1"/>
    </source>
</evidence>
<evidence type="ECO:0000256" key="6">
    <source>
        <dbReference type="ARBA" id="ARBA00023244"/>
    </source>
</evidence>
<evidence type="ECO:0000256" key="2">
    <source>
        <dbReference type="ARBA" id="ARBA00005073"/>
    </source>
</evidence>
<reference evidence="11" key="1">
    <citation type="journal article" date="2014" name="Microb. Cell Fact.">
        <title>Exploiting Issatchenkia orientalis SD108 for succinic acid production.</title>
        <authorList>
            <person name="Xiao H."/>
            <person name="Shao Z."/>
            <person name="Jiang Y."/>
            <person name="Dole S."/>
            <person name="Zhao H."/>
        </authorList>
    </citation>
    <scope>NUCLEOTIDE SEQUENCE [LARGE SCALE GENOMIC DNA]</scope>
    <source>
        <strain evidence="11">SD108</strain>
    </source>
</reference>
<keyword evidence="6" id="KW-0627">Porphyrin biosynthesis</keyword>